<comment type="caution">
    <text evidence="12">The sequence shown here is derived from an EMBL/GenBank/DDBJ whole genome shotgun (WGS) entry which is preliminary data.</text>
</comment>
<keyword evidence="3" id="KW-0805">Transcription regulation</keyword>
<evidence type="ECO:0000256" key="8">
    <source>
        <dbReference type="SAM" id="MobiDB-lite"/>
    </source>
</evidence>
<keyword evidence="6" id="KW-0804">Transcription</keyword>
<dbReference type="PANTHER" id="PTHR31713">
    <property type="entry name" value="OS02G0177800 PROTEIN"/>
    <property type="match status" value="1"/>
</dbReference>
<comment type="subcellular location">
    <subcellularLocation>
        <location evidence="1">Nucleus</location>
    </subcellularLocation>
</comment>
<evidence type="ECO:0000256" key="7">
    <source>
        <dbReference type="ARBA" id="ARBA00023242"/>
    </source>
</evidence>
<proteinExistence type="inferred from homology"/>
<evidence type="ECO:0000256" key="3">
    <source>
        <dbReference type="ARBA" id="ARBA00023015"/>
    </source>
</evidence>
<dbReference type="PANTHER" id="PTHR31713:SF14">
    <property type="entry name" value="CALMODULIN-BINDING PROTEIN 60 A"/>
    <property type="match status" value="1"/>
</dbReference>
<name>A0ABD3LEF7_EUCGL</name>
<dbReference type="GO" id="GO:0003677">
    <property type="term" value="F:DNA binding"/>
    <property type="evidence" value="ECO:0007669"/>
    <property type="project" value="UniProtKB-KW"/>
</dbReference>
<dbReference type="InterPro" id="IPR046831">
    <property type="entry name" value="Calmodulin_bind_N"/>
</dbReference>
<dbReference type="EMBL" id="JBJKBG010000002">
    <property type="protein sequence ID" value="KAL3748266.1"/>
    <property type="molecule type" value="Genomic_DNA"/>
</dbReference>
<evidence type="ECO:0000313" key="12">
    <source>
        <dbReference type="EMBL" id="KAL3748266.1"/>
    </source>
</evidence>
<keyword evidence="13" id="KW-1185">Reference proteome</keyword>
<sequence>MSQKRQKEEGAHSPRDKRRRFFTLKHVISEVVRKQRIQDFQNLLEPLVRRVVKEEIEVALANHFTAMRRSYGKEVHPSESRSLQLEFKNGVSLPLFTGARLEGYGGSKMEVALVDGFTGQIVKTGPESSANVEIVVLEGDFDGDKGSEWTAEEFENNIVREREGKRPLLTGDGVVKLKDGVGSVGEIAFSDNSSWTRSRRFRLGARVTDKFEETRIREAITESIVVKDHRGELYKKHYPPALSDEVWRLEKIGKDGAFHKRLSEANVNFVKDFLILLSVDPSRLRSILGAGMSRKMWEVTFEHARTCSLDQTIYFYRPPSSEPKAGVLFNVGGQVMGLLTDGKYIPSEKLSEAEKADGNNMVISAWQHWDDVVTFGDEPCSTGLLNPNSDLCSPSSPGTSGSGSLRHLKRNQIGGSDYAQRHISSPNTMSSSISSIFPMDDYSLDSLDDMDFRINHSPTISGLIVGRSIHDPGSLSQSFLEEDLSFFDGECSEDISRPQRPSDATDKAQRRWRKLFNAFWWFFVRKLVLHKKSVAASGFQEIL</sequence>
<evidence type="ECO:0000259" key="10">
    <source>
        <dbReference type="Pfam" id="PF20451"/>
    </source>
</evidence>
<dbReference type="InterPro" id="IPR046829">
    <property type="entry name" value="Calmod_bind_C"/>
</dbReference>
<keyword evidence="7" id="KW-0539">Nucleus</keyword>
<dbReference type="Pfam" id="PF20452">
    <property type="entry name" value="Calmod_bind_C"/>
    <property type="match status" value="1"/>
</dbReference>
<evidence type="ECO:0000256" key="1">
    <source>
        <dbReference type="ARBA" id="ARBA00004123"/>
    </source>
</evidence>
<evidence type="ECO:0000256" key="4">
    <source>
        <dbReference type="ARBA" id="ARBA00023125"/>
    </source>
</evidence>
<reference evidence="12 13" key="1">
    <citation type="submission" date="2024-11" db="EMBL/GenBank/DDBJ databases">
        <title>Chromosome-level genome assembly of Eucalyptus globulus Labill. provides insights into its genome evolution.</title>
        <authorList>
            <person name="Li X."/>
        </authorList>
    </citation>
    <scope>NUCLEOTIDE SEQUENCE [LARGE SCALE GENOMIC DNA]</scope>
    <source>
        <strain evidence="12">CL2024</strain>
        <tissue evidence="12">Fresh tender leaves</tissue>
    </source>
</reference>
<evidence type="ECO:0000256" key="2">
    <source>
        <dbReference type="ARBA" id="ARBA00007214"/>
    </source>
</evidence>
<comment type="similarity">
    <text evidence="2">Belongs to the plant ACBP60 protein family.</text>
</comment>
<feature type="region of interest" description="Disordered" evidence="8">
    <location>
        <begin position="387"/>
        <end position="408"/>
    </location>
</feature>
<evidence type="ECO:0000313" key="13">
    <source>
        <dbReference type="Proteomes" id="UP001634007"/>
    </source>
</evidence>
<evidence type="ECO:0008006" key="14">
    <source>
        <dbReference type="Google" id="ProtNLM"/>
    </source>
</evidence>
<evidence type="ECO:0000256" key="6">
    <source>
        <dbReference type="ARBA" id="ARBA00023163"/>
    </source>
</evidence>
<dbReference type="InterPro" id="IPR046830">
    <property type="entry name" value="Calmod_bind_M"/>
</dbReference>
<keyword evidence="4" id="KW-0238">DNA-binding</keyword>
<protein>
    <recommendedName>
        <fullName evidence="14">Calmodulin-binding protein</fullName>
    </recommendedName>
</protein>
<dbReference type="Pfam" id="PF07887">
    <property type="entry name" value="Calmodulin_bind"/>
    <property type="match status" value="1"/>
</dbReference>
<dbReference type="Pfam" id="PF20451">
    <property type="entry name" value="Calmod_bind_M"/>
    <property type="match status" value="1"/>
</dbReference>
<feature type="domain" description="Calmodulin binding protein C-terminal" evidence="11">
    <location>
        <begin position="313"/>
        <end position="374"/>
    </location>
</feature>
<accession>A0ABD3LEF7</accession>
<gene>
    <name evidence="12" type="ORF">ACJRO7_009497</name>
</gene>
<dbReference type="InterPro" id="IPR012416">
    <property type="entry name" value="CBP60"/>
</dbReference>
<dbReference type="Proteomes" id="UP001634007">
    <property type="component" value="Unassembled WGS sequence"/>
</dbReference>
<organism evidence="12 13">
    <name type="scientific">Eucalyptus globulus</name>
    <name type="common">Tasmanian blue gum</name>
    <dbReference type="NCBI Taxonomy" id="34317"/>
    <lineage>
        <taxon>Eukaryota</taxon>
        <taxon>Viridiplantae</taxon>
        <taxon>Streptophyta</taxon>
        <taxon>Embryophyta</taxon>
        <taxon>Tracheophyta</taxon>
        <taxon>Spermatophyta</taxon>
        <taxon>Magnoliopsida</taxon>
        <taxon>eudicotyledons</taxon>
        <taxon>Gunneridae</taxon>
        <taxon>Pentapetalae</taxon>
        <taxon>rosids</taxon>
        <taxon>malvids</taxon>
        <taxon>Myrtales</taxon>
        <taxon>Myrtaceae</taxon>
        <taxon>Myrtoideae</taxon>
        <taxon>Eucalypteae</taxon>
        <taxon>Eucalyptus</taxon>
    </lineage>
</organism>
<dbReference type="GO" id="GO:0005634">
    <property type="term" value="C:nucleus"/>
    <property type="evidence" value="ECO:0007669"/>
    <property type="project" value="UniProtKB-SubCell"/>
</dbReference>
<keyword evidence="5" id="KW-0010">Activator</keyword>
<evidence type="ECO:0000256" key="5">
    <source>
        <dbReference type="ARBA" id="ARBA00023159"/>
    </source>
</evidence>
<evidence type="ECO:0000259" key="9">
    <source>
        <dbReference type="Pfam" id="PF07887"/>
    </source>
</evidence>
<evidence type="ECO:0000259" key="11">
    <source>
        <dbReference type="Pfam" id="PF20452"/>
    </source>
</evidence>
<feature type="domain" description="Calmodulin binding protein-like N-terminal" evidence="9">
    <location>
        <begin position="83"/>
        <end position="229"/>
    </location>
</feature>
<feature type="domain" description="Calmodulin binding protein central" evidence="10">
    <location>
        <begin position="242"/>
        <end position="307"/>
    </location>
</feature>
<dbReference type="AlphaFoldDB" id="A0ABD3LEF7"/>
<feature type="compositionally biased region" description="Low complexity" evidence="8">
    <location>
        <begin position="393"/>
        <end position="404"/>
    </location>
</feature>